<evidence type="ECO:0000313" key="4">
    <source>
        <dbReference type="Proteomes" id="UP001321748"/>
    </source>
</evidence>
<evidence type="ECO:0000313" key="3">
    <source>
        <dbReference type="EMBL" id="BDR54250.1"/>
    </source>
</evidence>
<gene>
    <name evidence="3" type="ORF">KIMH_03610</name>
</gene>
<evidence type="ECO:0000259" key="2">
    <source>
        <dbReference type="Pfam" id="PF12697"/>
    </source>
</evidence>
<protein>
    <submittedName>
        <fullName evidence="3">Hydrolase</fullName>
    </submittedName>
</protein>
<feature type="domain" description="AB hydrolase-1" evidence="2">
    <location>
        <begin position="20"/>
        <end position="274"/>
    </location>
</feature>
<dbReference type="Proteomes" id="UP001321748">
    <property type="component" value="Chromosome"/>
</dbReference>
<dbReference type="InterPro" id="IPR000073">
    <property type="entry name" value="AB_hydrolase_1"/>
</dbReference>
<feature type="region of interest" description="Disordered" evidence="1">
    <location>
        <begin position="57"/>
        <end position="77"/>
    </location>
</feature>
<dbReference type="InterPro" id="IPR050266">
    <property type="entry name" value="AB_hydrolase_sf"/>
</dbReference>
<reference evidence="3 4" key="1">
    <citation type="journal article" date="2023" name="Microbiol. Spectr.">
        <title>Symbiosis of Carpenter Bees with Uncharacterized Lactic Acid Bacteria Showing NAD Auxotrophy.</title>
        <authorList>
            <person name="Kawasaki S."/>
            <person name="Ozawa K."/>
            <person name="Mori T."/>
            <person name="Yamamoto A."/>
            <person name="Ito M."/>
            <person name="Ohkuma M."/>
            <person name="Sakamoto M."/>
            <person name="Matsutani M."/>
        </authorList>
    </citation>
    <scope>NUCLEOTIDE SEQUENCE [LARGE SCALE GENOMIC DNA]</scope>
    <source>
        <strain evidence="3 4">KimH</strain>
    </source>
</reference>
<accession>A0ABN6SI22</accession>
<dbReference type="EMBL" id="AP026800">
    <property type="protein sequence ID" value="BDR54250.1"/>
    <property type="molecule type" value="Genomic_DNA"/>
</dbReference>
<organism evidence="3 4">
    <name type="scientific">Bombiscardovia apis</name>
    <dbReference type="NCBI Taxonomy" id="2932182"/>
    <lineage>
        <taxon>Bacteria</taxon>
        <taxon>Bacillati</taxon>
        <taxon>Actinomycetota</taxon>
        <taxon>Actinomycetes</taxon>
        <taxon>Bifidobacteriales</taxon>
        <taxon>Bifidobacteriaceae</taxon>
        <taxon>Bombiscardovia</taxon>
    </lineage>
</organism>
<name>A0ABN6SI22_9BIFI</name>
<dbReference type="InterPro" id="IPR000639">
    <property type="entry name" value="Epox_hydrolase-like"/>
</dbReference>
<dbReference type="GO" id="GO:0016787">
    <property type="term" value="F:hydrolase activity"/>
    <property type="evidence" value="ECO:0007669"/>
    <property type="project" value="UniProtKB-KW"/>
</dbReference>
<keyword evidence="4" id="KW-1185">Reference proteome</keyword>
<dbReference type="SUPFAM" id="SSF53474">
    <property type="entry name" value="alpha/beta-Hydrolases"/>
    <property type="match status" value="1"/>
</dbReference>
<keyword evidence="3" id="KW-0378">Hydrolase</keyword>
<dbReference type="PANTHER" id="PTHR43798">
    <property type="entry name" value="MONOACYLGLYCEROL LIPASE"/>
    <property type="match status" value="1"/>
</dbReference>
<sequence length="292" mass="31196">MSSEMKIVNHVVAQGSGIPVVLVHAFPVDHRMWLECARQLTEQAQADGLEPFPIYAPDTPGAGVSPVPSEGETGGADQDGAYPQALDRMADSYAQLLTDLGHTRAIWVGLSMGGYLVTAIQRLYPQMVAGFALCDTTTAADKPESRANRLCIARECESTGSVDSVMHFAQAGPQDSTVKRSAECVATFTNWIESQSPEGIAWRQRMAAGRPDQSKVLDSVRVPSAVISGELDPSSPPEAMRPIVDALQASRPEFTRIADCGHFSAVEHPSQVASALLALVNRVGQAALTVER</sequence>
<proteinExistence type="predicted"/>
<evidence type="ECO:0000256" key="1">
    <source>
        <dbReference type="SAM" id="MobiDB-lite"/>
    </source>
</evidence>
<dbReference type="Gene3D" id="3.40.50.1820">
    <property type="entry name" value="alpha/beta hydrolase"/>
    <property type="match status" value="1"/>
</dbReference>
<dbReference type="PRINTS" id="PR00412">
    <property type="entry name" value="EPOXHYDRLASE"/>
</dbReference>
<dbReference type="InterPro" id="IPR029058">
    <property type="entry name" value="AB_hydrolase_fold"/>
</dbReference>
<dbReference type="Pfam" id="PF12697">
    <property type="entry name" value="Abhydrolase_6"/>
    <property type="match status" value="1"/>
</dbReference>